<dbReference type="EMBL" id="BQKA01000003">
    <property type="protein sequence ID" value="GJM49126.1"/>
    <property type="molecule type" value="Genomic_DNA"/>
</dbReference>
<gene>
    <name evidence="12" type="primary">hemC</name>
    <name evidence="12" type="ORF">RCZ15_01020</name>
    <name evidence="13" type="ORF">RCZ16_20060</name>
</gene>
<evidence type="ECO:0000256" key="2">
    <source>
        <dbReference type="ARBA" id="ARBA00002869"/>
    </source>
</evidence>
<dbReference type="InterPro" id="IPR022417">
    <property type="entry name" value="Porphobilin_deaminase_N"/>
</dbReference>
<dbReference type="AlphaFoldDB" id="A0AAV5ATE1"/>
<evidence type="ECO:0000256" key="8">
    <source>
        <dbReference type="ARBA" id="ARBA00048169"/>
    </source>
</evidence>
<organism evidence="12 14">
    <name type="scientific">Capnocytophaga catalasegens</name>
    <dbReference type="NCBI Taxonomy" id="1004260"/>
    <lineage>
        <taxon>Bacteria</taxon>
        <taxon>Pseudomonadati</taxon>
        <taxon>Bacteroidota</taxon>
        <taxon>Flavobacteriia</taxon>
        <taxon>Flavobacteriales</taxon>
        <taxon>Flavobacteriaceae</taxon>
        <taxon>Capnocytophaga</taxon>
    </lineage>
</organism>
<dbReference type="CDD" id="cd13647">
    <property type="entry name" value="PBP2_PBGD_2"/>
    <property type="match status" value="1"/>
</dbReference>
<dbReference type="InterPro" id="IPR022419">
    <property type="entry name" value="Porphobilin_deaminase_cofac_BS"/>
</dbReference>
<comment type="similarity">
    <text evidence="4">Belongs to the HMBS family.</text>
</comment>
<evidence type="ECO:0000259" key="11">
    <source>
        <dbReference type="Pfam" id="PF03900"/>
    </source>
</evidence>
<keyword evidence="6" id="KW-0808">Transferase</keyword>
<evidence type="ECO:0000256" key="6">
    <source>
        <dbReference type="ARBA" id="ARBA00022679"/>
    </source>
</evidence>
<comment type="subunit">
    <text evidence="5">Monomer.</text>
</comment>
<dbReference type="GO" id="GO:0005737">
    <property type="term" value="C:cytoplasm"/>
    <property type="evidence" value="ECO:0007669"/>
    <property type="project" value="UniProtKB-UniRule"/>
</dbReference>
<evidence type="ECO:0000256" key="7">
    <source>
        <dbReference type="ARBA" id="ARBA00023244"/>
    </source>
</evidence>
<dbReference type="Proteomes" id="UP001208692">
    <property type="component" value="Unassembled WGS sequence"/>
</dbReference>
<dbReference type="SUPFAM" id="SSF54782">
    <property type="entry name" value="Porphobilinogen deaminase (hydroxymethylbilane synthase), C-terminal domain"/>
    <property type="match status" value="1"/>
</dbReference>
<dbReference type="PIRSF" id="PIRSF001438">
    <property type="entry name" value="4pyrrol_synth_OHMeBilane_synth"/>
    <property type="match status" value="1"/>
</dbReference>
<evidence type="ECO:0000256" key="3">
    <source>
        <dbReference type="ARBA" id="ARBA00004735"/>
    </source>
</evidence>
<dbReference type="PRINTS" id="PR00151">
    <property type="entry name" value="PORPHBDMNASE"/>
</dbReference>
<dbReference type="PANTHER" id="PTHR11557">
    <property type="entry name" value="PORPHOBILINOGEN DEAMINASE"/>
    <property type="match status" value="1"/>
</dbReference>
<evidence type="ECO:0000256" key="9">
    <source>
        <dbReference type="NCBIfam" id="TIGR00212"/>
    </source>
</evidence>
<evidence type="ECO:0000256" key="1">
    <source>
        <dbReference type="ARBA" id="ARBA00001916"/>
    </source>
</evidence>
<comment type="cofactor">
    <cofactor evidence="1">
        <name>dipyrromethane</name>
        <dbReference type="ChEBI" id="CHEBI:60342"/>
    </cofactor>
</comment>
<dbReference type="Gene3D" id="3.40.190.10">
    <property type="entry name" value="Periplasmic binding protein-like II"/>
    <property type="match status" value="2"/>
</dbReference>
<keyword evidence="15" id="KW-1185">Reference proteome</keyword>
<comment type="caution">
    <text evidence="12">The sequence shown here is derived from an EMBL/GenBank/DDBJ whole genome shotgun (WGS) entry which is preliminary data.</text>
</comment>
<dbReference type="PROSITE" id="PS00533">
    <property type="entry name" value="PORPHOBILINOGEN_DEAM"/>
    <property type="match status" value="1"/>
</dbReference>
<feature type="domain" description="Porphobilinogen deaminase C-terminal" evidence="11">
    <location>
        <begin position="221"/>
        <end position="276"/>
    </location>
</feature>
<dbReference type="InterPro" id="IPR036803">
    <property type="entry name" value="Porphobilinogen_deaminase_C_sf"/>
</dbReference>
<name>A0AAV5ATE1_9FLAO</name>
<dbReference type="Pfam" id="PF03900">
    <property type="entry name" value="Porphobil_deamC"/>
    <property type="match status" value="1"/>
</dbReference>
<comment type="function">
    <text evidence="2">Tetrapolymerization of the monopyrrole PBG into the hydroxymethylbilane pre-uroporphyrinogen in several discrete steps.</text>
</comment>
<dbReference type="Gene3D" id="3.30.160.40">
    <property type="entry name" value="Porphobilinogen deaminase, C-terminal domain"/>
    <property type="match status" value="1"/>
</dbReference>
<protein>
    <recommendedName>
        <fullName evidence="9">Hydroxymethylbilane synthase</fullName>
        <ecNumber evidence="9">2.5.1.61</ecNumber>
    </recommendedName>
</protein>
<sequence length="305" mass="33927">MTRRTIRIGTRDSQLALWQAQLVADKLQNLGYNTEIISVKSEGDLLDEKPLYQLGITGVFTRTLDMAMIKGNIDIAVHSMKDVPTTLPEGIVQGAVLQRANVFDILVYKNTLDFLEQPQATIATGSLRRKAQWLNAYPTHQVVNLRGNVNTRLQKLADNPWNGAIFAFAGLDRLEKIPQNHLVLNWMTPAPAQGAILVVAMEKDSFVREALEQIHHQPTAICTDFERRFLKKLEGGCTAPIGAYAHIEKNTLHFVGNLFSLCGTQKIEVRKQIPLDNINTTPEDCALFVLHNGGASILKEITTGH</sequence>
<dbReference type="InterPro" id="IPR022418">
    <property type="entry name" value="Porphobilinogen_deaminase_C"/>
</dbReference>
<evidence type="ECO:0000256" key="4">
    <source>
        <dbReference type="ARBA" id="ARBA00005638"/>
    </source>
</evidence>
<evidence type="ECO:0000313" key="13">
    <source>
        <dbReference type="EMBL" id="GJM53690.1"/>
    </source>
</evidence>
<proteinExistence type="inferred from homology"/>
<evidence type="ECO:0000256" key="5">
    <source>
        <dbReference type="ARBA" id="ARBA00011245"/>
    </source>
</evidence>
<evidence type="ECO:0000313" key="15">
    <source>
        <dbReference type="Proteomes" id="UP001208692"/>
    </source>
</evidence>
<feature type="domain" description="Porphobilinogen deaminase N-terminal" evidence="10">
    <location>
        <begin position="6"/>
        <end position="208"/>
    </location>
</feature>
<dbReference type="Proteomes" id="UP001207736">
    <property type="component" value="Unassembled WGS sequence"/>
</dbReference>
<dbReference type="EC" id="2.5.1.61" evidence="9"/>
<reference evidence="12 15" key="1">
    <citation type="submission" date="2021-11" db="EMBL/GenBank/DDBJ databases">
        <title>Draft genome sequence of Capnocytophaga sp. strain KC07075 isolated from cat oral cavity.</title>
        <authorList>
            <person name="Suzuki M."/>
            <person name="Imaoka K."/>
            <person name="Kimura M."/>
            <person name="Morikawa S."/>
            <person name="Maeda K."/>
        </authorList>
    </citation>
    <scope>NUCLEOTIDE SEQUENCE</scope>
    <source>
        <strain evidence="12">KC07075</strain>
        <strain evidence="13 15">KC07079</strain>
    </source>
</reference>
<dbReference type="EMBL" id="BQKB01000045">
    <property type="protein sequence ID" value="GJM53690.1"/>
    <property type="molecule type" value="Genomic_DNA"/>
</dbReference>
<dbReference type="SUPFAM" id="SSF53850">
    <property type="entry name" value="Periplasmic binding protein-like II"/>
    <property type="match status" value="1"/>
</dbReference>
<comment type="pathway">
    <text evidence="3">Porphyrin-containing compound metabolism; protoporphyrin-IX biosynthesis; coproporphyrinogen-III from 5-aminolevulinate: step 2/4.</text>
</comment>
<dbReference type="NCBIfam" id="TIGR00212">
    <property type="entry name" value="hemC"/>
    <property type="match status" value="1"/>
</dbReference>
<evidence type="ECO:0000313" key="14">
    <source>
        <dbReference type="Proteomes" id="UP001207736"/>
    </source>
</evidence>
<dbReference type="PANTHER" id="PTHR11557:SF0">
    <property type="entry name" value="PORPHOBILINOGEN DEAMINASE"/>
    <property type="match status" value="1"/>
</dbReference>
<dbReference type="Pfam" id="PF01379">
    <property type="entry name" value="Porphobil_deam"/>
    <property type="match status" value="1"/>
</dbReference>
<evidence type="ECO:0000259" key="10">
    <source>
        <dbReference type="Pfam" id="PF01379"/>
    </source>
</evidence>
<dbReference type="GO" id="GO:0004418">
    <property type="term" value="F:hydroxymethylbilane synthase activity"/>
    <property type="evidence" value="ECO:0007669"/>
    <property type="project" value="UniProtKB-UniRule"/>
</dbReference>
<keyword evidence="7" id="KW-0627">Porphyrin biosynthesis</keyword>
<evidence type="ECO:0000313" key="12">
    <source>
        <dbReference type="EMBL" id="GJM49126.1"/>
    </source>
</evidence>
<dbReference type="RefSeq" id="WP_264847480.1">
    <property type="nucleotide sequence ID" value="NZ_BPMA01000057.1"/>
</dbReference>
<dbReference type="InterPro" id="IPR000860">
    <property type="entry name" value="HemC"/>
</dbReference>
<dbReference type="GO" id="GO:0006783">
    <property type="term" value="P:heme biosynthetic process"/>
    <property type="evidence" value="ECO:0007669"/>
    <property type="project" value="TreeGrafter"/>
</dbReference>
<accession>A0AAV5ATE1</accession>
<comment type="catalytic activity">
    <reaction evidence="8">
        <text>4 porphobilinogen + H2O = hydroxymethylbilane + 4 NH4(+)</text>
        <dbReference type="Rhea" id="RHEA:13185"/>
        <dbReference type="ChEBI" id="CHEBI:15377"/>
        <dbReference type="ChEBI" id="CHEBI:28938"/>
        <dbReference type="ChEBI" id="CHEBI:57845"/>
        <dbReference type="ChEBI" id="CHEBI:58126"/>
        <dbReference type="EC" id="2.5.1.61"/>
    </reaction>
</comment>